<dbReference type="GO" id="GO:0007165">
    <property type="term" value="P:signal transduction"/>
    <property type="evidence" value="ECO:0007669"/>
    <property type="project" value="UniProtKB-KW"/>
</dbReference>
<dbReference type="AlphaFoldDB" id="A0A4R2RD27"/>
<dbReference type="SMART" id="SM00283">
    <property type="entry name" value="MA"/>
    <property type="match status" value="1"/>
</dbReference>
<name>A0A4R2RD27_9FIRM</name>
<evidence type="ECO:0000313" key="5">
    <source>
        <dbReference type="Proteomes" id="UP000294813"/>
    </source>
</evidence>
<feature type="domain" description="Methyl-accepting transducer" evidence="3">
    <location>
        <begin position="105"/>
        <end position="273"/>
    </location>
</feature>
<keyword evidence="1 2" id="KW-0807">Transducer</keyword>
<dbReference type="Proteomes" id="UP000294813">
    <property type="component" value="Unassembled WGS sequence"/>
</dbReference>
<sequence length="273" mass="28957">MSKTKLECIIENAETYQSLSPLDCGVMIADERGTIVQFVQPKTFNMAVTVGSQAASSGAVGECVRTKREVHKTLPKDLYGVPVKAISIPVFDQGDFVGVIATAISLATQETLQNAAQTIMATSQEFSATIQELAGTATLLSNNLVDLTKNGEKILSDVKETDGILRFVSDVAANSNLLGLNAAIEAARAGEQGRGFAVVAEEIRKMATNSGQAVKDINKIILSIQKDINSMVKILSDTSGVGERQAAATEEMSAAMEQFVTSAENINKIAEII</sequence>
<proteinExistence type="predicted"/>
<organism evidence="4 5">
    <name type="scientific">Heliophilum fasciatum</name>
    <dbReference type="NCBI Taxonomy" id="35700"/>
    <lineage>
        <taxon>Bacteria</taxon>
        <taxon>Bacillati</taxon>
        <taxon>Bacillota</taxon>
        <taxon>Clostridia</taxon>
        <taxon>Eubacteriales</taxon>
        <taxon>Heliobacteriaceae</taxon>
        <taxon>Heliophilum</taxon>
    </lineage>
</organism>
<evidence type="ECO:0000259" key="3">
    <source>
        <dbReference type="PROSITE" id="PS50111"/>
    </source>
</evidence>
<dbReference type="PANTHER" id="PTHR32089">
    <property type="entry name" value="METHYL-ACCEPTING CHEMOTAXIS PROTEIN MCPB"/>
    <property type="match status" value="1"/>
</dbReference>
<dbReference type="Gene3D" id="1.10.287.950">
    <property type="entry name" value="Methyl-accepting chemotaxis protein"/>
    <property type="match status" value="1"/>
</dbReference>
<reference evidence="4 5" key="1">
    <citation type="submission" date="2019-03" db="EMBL/GenBank/DDBJ databases">
        <title>Genomic Encyclopedia of Type Strains, Phase IV (KMG-IV): sequencing the most valuable type-strain genomes for metagenomic binning, comparative biology and taxonomic classification.</title>
        <authorList>
            <person name="Goeker M."/>
        </authorList>
    </citation>
    <scope>NUCLEOTIDE SEQUENCE [LARGE SCALE GENOMIC DNA]</scope>
    <source>
        <strain evidence="4 5">DSM 11170</strain>
    </source>
</reference>
<evidence type="ECO:0000256" key="1">
    <source>
        <dbReference type="ARBA" id="ARBA00023224"/>
    </source>
</evidence>
<dbReference type="InterPro" id="IPR004089">
    <property type="entry name" value="MCPsignal_dom"/>
</dbReference>
<gene>
    <name evidence="4" type="ORF">EDD73_1413</name>
</gene>
<dbReference type="PROSITE" id="PS50111">
    <property type="entry name" value="CHEMOTAXIS_TRANSDUC_2"/>
    <property type="match status" value="1"/>
</dbReference>
<evidence type="ECO:0000256" key="2">
    <source>
        <dbReference type="PROSITE-ProRule" id="PRU00284"/>
    </source>
</evidence>
<dbReference type="Pfam" id="PF00015">
    <property type="entry name" value="MCPsignal"/>
    <property type="match status" value="1"/>
</dbReference>
<dbReference type="OrthoDB" id="9807021at2"/>
<dbReference type="RefSeq" id="WP_131920884.1">
    <property type="nucleotide sequence ID" value="NZ_JAOQNU010000042.1"/>
</dbReference>
<accession>A0A4R2RD27</accession>
<keyword evidence="5" id="KW-1185">Reference proteome</keyword>
<dbReference type="PANTHER" id="PTHR32089:SF112">
    <property type="entry name" value="LYSOZYME-LIKE PROTEIN-RELATED"/>
    <property type="match status" value="1"/>
</dbReference>
<evidence type="ECO:0000313" key="4">
    <source>
        <dbReference type="EMBL" id="TCP60188.1"/>
    </source>
</evidence>
<comment type="caution">
    <text evidence="4">The sequence shown here is derived from an EMBL/GenBank/DDBJ whole genome shotgun (WGS) entry which is preliminary data.</text>
</comment>
<dbReference type="GO" id="GO:0016020">
    <property type="term" value="C:membrane"/>
    <property type="evidence" value="ECO:0007669"/>
    <property type="project" value="InterPro"/>
</dbReference>
<dbReference type="SUPFAM" id="SSF58104">
    <property type="entry name" value="Methyl-accepting chemotaxis protein (MCP) signaling domain"/>
    <property type="match status" value="1"/>
</dbReference>
<protein>
    <submittedName>
        <fullName evidence="4">Methyl-accepting chemotaxis protein (MCP) signaling protein</fullName>
    </submittedName>
</protein>
<dbReference type="EMBL" id="SLXT01000041">
    <property type="protein sequence ID" value="TCP60188.1"/>
    <property type="molecule type" value="Genomic_DNA"/>
</dbReference>